<comment type="caution">
    <text evidence="1">The sequence shown here is derived from an EMBL/GenBank/DDBJ whole genome shotgun (WGS) entry which is preliminary data.</text>
</comment>
<organism evidence="1 2">
    <name type="scientific">Alteromonas confluentis</name>
    <dbReference type="NCBI Taxonomy" id="1656094"/>
    <lineage>
        <taxon>Bacteria</taxon>
        <taxon>Pseudomonadati</taxon>
        <taxon>Pseudomonadota</taxon>
        <taxon>Gammaproteobacteria</taxon>
        <taxon>Alteromonadales</taxon>
        <taxon>Alteromonadaceae</taxon>
        <taxon>Alteromonas/Salinimonas group</taxon>
        <taxon>Alteromonas</taxon>
    </lineage>
</organism>
<sequence length="165" mass="18367">MSTFEELKAQPPSCFSNFKLKVSDSLFGGDTFIFQKVECNHCGCEKHSILGNVLVEKKGFFIKREIKSSLPPFYLQCESCGAKELLFSPDKHGWDGVNGDNVSIVGTKPVTHLGLCGNVVITYSFQGLENYEDLPIERARNMFDTFSFAILGNGQLQTIYDCECA</sequence>
<dbReference type="RefSeq" id="WP_070125576.1">
    <property type="nucleotide sequence ID" value="NZ_MDHN01000027.1"/>
</dbReference>
<reference evidence="1 2" key="1">
    <citation type="submission" date="2016-08" db="EMBL/GenBank/DDBJ databases">
        <authorList>
            <person name="Seilhamer J.J."/>
        </authorList>
    </citation>
    <scope>NUCLEOTIDE SEQUENCE [LARGE SCALE GENOMIC DNA]</scope>
    <source>
        <strain evidence="1 2">KCTC 42603</strain>
    </source>
</reference>
<keyword evidence="2" id="KW-1185">Reference proteome</keyword>
<proteinExistence type="predicted"/>
<evidence type="ECO:0000313" key="1">
    <source>
        <dbReference type="EMBL" id="OFC70673.1"/>
    </source>
</evidence>
<name>A0A1E7ZAX6_9ALTE</name>
<dbReference type="EMBL" id="MDHN01000027">
    <property type="protein sequence ID" value="OFC70673.1"/>
    <property type="molecule type" value="Genomic_DNA"/>
</dbReference>
<dbReference type="Proteomes" id="UP000175691">
    <property type="component" value="Unassembled WGS sequence"/>
</dbReference>
<protein>
    <submittedName>
        <fullName evidence="1">Uncharacterized protein</fullName>
    </submittedName>
</protein>
<dbReference type="OrthoDB" id="6402511at2"/>
<gene>
    <name evidence="1" type="ORF">BFC18_12120</name>
</gene>
<evidence type="ECO:0000313" key="2">
    <source>
        <dbReference type="Proteomes" id="UP000175691"/>
    </source>
</evidence>
<dbReference type="AlphaFoldDB" id="A0A1E7ZAX6"/>
<accession>A0A1E7ZAX6</accession>